<keyword evidence="3" id="KW-1185">Reference proteome</keyword>
<evidence type="ECO:0000313" key="2">
    <source>
        <dbReference type="EMBL" id="CAD8154951.1"/>
    </source>
</evidence>
<dbReference type="EMBL" id="CAJJDO010000026">
    <property type="protein sequence ID" value="CAD8154951.1"/>
    <property type="molecule type" value="Genomic_DNA"/>
</dbReference>
<evidence type="ECO:0000313" key="3">
    <source>
        <dbReference type="Proteomes" id="UP000689195"/>
    </source>
</evidence>
<dbReference type="AlphaFoldDB" id="A0A8S1TLQ1"/>
<dbReference type="Proteomes" id="UP000689195">
    <property type="component" value="Unassembled WGS sequence"/>
</dbReference>
<gene>
    <name evidence="2" type="ORF">PPENT_87.1.T0260237</name>
</gene>
<proteinExistence type="predicted"/>
<feature type="region of interest" description="Disordered" evidence="1">
    <location>
        <begin position="1"/>
        <end position="26"/>
    </location>
</feature>
<accession>A0A8S1TLQ1</accession>
<evidence type="ECO:0000256" key="1">
    <source>
        <dbReference type="SAM" id="MobiDB-lite"/>
    </source>
</evidence>
<organism evidence="2 3">
    <name type="scientific">Paramecium pentaurelia</name>
    <dbReference type="NCBI Taxonomy" id="43138"/>
    <lineage>
        <taxon>Eukaryota</taxon>
        <taxon>Sar</taxon>
        <taxon>Alveolata</taxon>
        <taxon>Ciliophora</taxon>
        <taxon>Intramacronucleata</taxon>
        <taxon>Oligohymenophorea</taxon>
        <taxon>Peniculida</taxon>
        <taxon>Parameciidae</taxon>
        <taxon>Paramecium</taxon>
    </lineage>
</organism>
<reference evidence="2" key="1">
    <citation type="submission" date="2021-01" db="EMBL/GenBank/DDBJ databases">
        <authorList>
            <consortium name="Genoscope - CEA"/>
            <person name="William W."/>
        </authorList>
    </citation>
    <scope>NUCLEOTIDE SEQUENCE</scope>
</reference>
<feature type="compositionally biased region" description="Polar residues" evidence="1">
    <location>
        <begin position="1"/>
        <end position="17"/>
    </location>
</feature>
<protein>
    <submittedName>
        <fullName evidence="2">Uncharacterized protein</fullName>
    </submittedName>
</protein>
<sequence>MNSQESNMPKNQIQSALNHEHIQRFQSDESNQKSDFLLLSLDRSFFNLTLLYKSLIKVNIEKEKSQDRPLVDSILQDCFSQIRIGASQPESLYAKRHHIRIQSQQEKNLS</sequence>
<name>A0A8S1TLQ1_9CILI</name>
<comment type="caution">
    <text evidence="2">The sequence shown here is derived from an EMBL/GenBank/DDBJ whole genome shotgun (WGS) entry which is preliminary data.</text>
</comment>